<dbReference type="GO" id="GO:0009414">
    <property type="term" value="P:response to water deprivation"/>
    <property type="evidence" value="ECO:0007669"/>
    <property type="project" value="UniProtKB-ARBA"/>
</dbReference>
<evidence type="ECO:0000313" key="9">
    <source>
        <dbReference type="Proteomes" id="UP001058974"/>
    </source>
</evidence>
<feature type="domain" description="Aldehyde dehydrogenase" evidence="7">
    <location>
        <begin position="27"/>
        <end position="461"/>
    </location>
</feature>
<dbReference type="AlphaFoldDB" id="A0A9D4XFY1"/>
<evidence type="ECO:0000256" key="1">
    <source>
        <dbReference type="ARBA" id="ARBA00009986"/>
    </source>
</evidence>
<dbReference type="FunFam" id="3.40.309.10:FF:000003">
    <property type="entry name" value="Aldehyde dehydrogenase"/>
    <property type="match status" value="1"/>
</dbReference>
<dbReference type="FunFam" id="3.40.605.10:FF:000004">
    <property type="entry name" value="Aldehyde dehydrogenase"/>
    <property type="match status" value="1"/>
</dbReference>
<proteinExistence type="inferred from homology"/>
<dbReference type="PANTHER" id="PTHR43570">
    <property type="entry name" value="ALDEHYDE DEHYDROGENASE"/>
    <property type="match status" value="1"/>
</dbReference>
<dbReference type="PIRSF" id="PIRSF036492">
    <property type="entry name" value="ALDH"/>
    <property type="match status" value="1"/>
</dbReference>
<feature type="active site" evidence="6">
    <location>
        <position position="273"/>
    </location>
</feature>
<evidence type="ECO:0000256" key="2">
    <source>
        <dbReference type="ARBA" id="ARBA00023002"/>
    </source>
</evidence>
<comment type="caution">
    <text evidence="8">The sequence shown here is derived from an EMBL/GenBank/DDBJ whole genome shotgun (WGS) entry which is preliminary data.</text>
</comment>
<keyword evidence="3" id="KW-0520">NAD</keyword>
<dbReference type="GO" id="GO:0009737">
    <property type="term" value="P:response to abscisic acid"/>
    <property type="evidence" value="ECO:0007669"/>
    <property type="project" value="UniProtKB-ARBA"/>
</dbReference>
<dbReference type="InterPro" id="IPR016162">
    <property type="entry name" value="Ald_DH_N"/>
</dbReference>
<comment type="similarity">
    <text evidence="1 5">Belongs to the aldehyde dehydrogenase family.</text>
</comment>
<dbReference type="EMBL" id="JAMSHJ010000004">
    <property type="protein sequence ID" value="KAI5418515.1"/>
    <property type="molecule type" value="Genomic_DNA"/>
</dbReference>
<evidence type="ECO:0000256" key="5">
    <source>
        <dbReference type="PIRNR" id="PIRNR036492"/>
    </source>
</evidence>
<organism evidence="8 9">
    <name type="scientific">Pisum sativum</name>
    <name type="common">Garden pea</name>
    <name type="synonym">Lathyrus oleraceus</name>
    <dbReference type="NCBI Taxonomy" id="3888"/>
    <lineage>
        <taxon>Eukaryota</taxon>
        <taxon>Viridiplantae</taxon>
        <taxon>Streptophyta</taxon>
        <taxon>Embryophyta</taxon>
        <taxon>Tracheophyta</taxon>
        <taxon>Spermatophyta</taxon>
        <taxon>Magnoliopsida</taxon>
        <taxon>eudicotyledons</taxon>
        <taxon>Gunneridae</taxon>
        <taxon>Pentapetalae</taxon>
        <taxon>rosids</taxon>
        <taxon>fabids</taxon>
        <taxon>Fabales</taxon>
        <taxon>Fabaceae</taxon>
        <taxon>Papilionoideae</taxon>
        <taxon>50 kb inversion clade</taxon>
        <taxon>NPAAA clade</taxon>
        <taxon>Hologalegina</taxon>
        <taxon>IRL clade</taxon>
        <taxon>Fabeae</taxon>
        <taxon>Lathyrus</taxon>
    </lineage>
</organism>
<evidence type="ECO:0000259" key="7">
    <source>
        <dbReference type="Pfam" id="PF00171"/>
    </source>
</evidence>
<keyword evidence="9" id="KW-1185">Reference proteome</keyword>
<dbReference type="GO" id="GO:0006081">
    <property type="term" value="P:aldehyde metabolic process"/>
    <property type="evidence" value="ECO:0007669"/>
    <property type="project" value="InterPro"/>
</dbReference>
<dbReference type="Gramene" id="Psat04G0295100-T1">
    <property type="protein sequence ID" value="KAI5418515.1"/>
    <property type="gene ID" value="KIW84_042951"/>
</dbReference>
<evidence type="ECO:0000256" key="3">
    <source>
        <dbReference type="ARBA" id="ARBA00023027"/>
    </source>
</evidence>
<gene>
    <name evidence="8" type="ORF">KIW84_042951</name>
</gene>
<dbReference type="Pfam" id="PF00171">
    <property type="entry name" value="Aldedh"/>
    <property type="match status" value="1"/>
</dbReference>
<dbReference type="InterPro" id="IPR016161">
    <property type="entry name" value="Ald_DH/histidinol_DH"/>
</dbReference>
<reference evidence="8 9" key="1">
    <citation type="journal article" date="2022" name="Nat. Genet.">
        <title>Improved pea reference genome and pan-genome highlight genomic features and evolutionary characteristics.</title>
        <authorList>
            <person name="Yang T."/>
            <person name="Liu R."/>
            <person name="Luo Y."/>
            <person name="Hu S."/>
            <person name="Wang D."/>
            <person name="Wang C."/>
            <person name="Pandey M.K."/>
            <person name="Ge S."/>
            <person name="Xu Q."/>
            <person name="Li N."/>
            <person name="Li G."/>
            <person name="Huang Y."/>
            <person name="Saxena R.K."/>
            <person name="Ji Y."/>
            <person name="Li M."/>
            <person name="Yan X."/>
            <person name="He Y."/>
            <person name="Liu Y."/>
            <person name="Wang X."/>
            <person name="Xiang C."/>
            <person name="Varshney R.K."/>
            <person name="Ding H."/>
            <person name="Gao S."/>
            <person name="Zong X."/>
        </authorList>
    </citation>
    <scope>NUCLEOTIDE SEQUENCE [LARGE SCALE GENOMIC DNA]</scope>
    <source>
        <strain evidence="8 9">cv. Zhongwan 6</strain>
    </source>
</reference>
<dbReference type="InterPro" id="IPR016163">
    <property type="entry name" value="Ald_DH_C"/>
</dbReference>
<dbReference type="InterPro" id="IPR012394">
    <property type="entry name" value="Aldehyde_DH_NAD(P)"/>
</dbReference>
<comment type="catalytic activity">
    <reaction evidence="4">
        <text>an aldehyde + NAD(+) + H2O = a carboxylate + NADH + 2 H(+)</text>
        <dbReference type="Rhea" id="RHEA:16185"/>
        <dbReference type="ChEBI" id="CHEBI:15377"/>
        <dbReference type="ChEBI" id="CHEBI:15378"/>
        <dbReference type="ChEBI" id="CHEBI:17478"/>
        <dbReference type="ChEBI" id="CHEBI:29067"/>
        <dbReference type="ChEBI" id="CHEBI:57540"/>
        <dbReference type="ChEBI" id="CHEBI:57945"/>
        <dbReference type="EC" id="1.2.1.3"/>
    </reaction>
</comment>
<dbReference type="Proteomes" id="UP001058974">
    <property type="component" value="Chromosome 4"/>
</dbReference>
<protein>
    <recommendedName>
        <fullName evidence="5">Aldehyde dehydrogenase</fullName>
    </recommendedName>
</protein>
<feature type="active site" evidence="6">
    <location>
        <position position="235"/>
    </location>
</feature>
<evidence type="ECO:0000256" key="6">
    <source>
        <dbReference type="PIRSR" id="PIRSR036492-1"/>
    </source>
</evidence>
<evidence type="ECO:0000313" key="8">
    <source>
        <dbReference type="EMBL" id="KAI5418515.1"/>
    </source>
</evidence>
<dbReference type="OrthoDB" id="440325at2759"/>
<sequence>MLLVDTVVENNNNKNQHIDPRMNNIGMEVEETVRELRQYFKTGKTKSVAWRKNQLQALLNLVHENEDAISKALYQDLGKHPVEAYRDEIGGVEKSAQSSLNSVEKWMAPKKSSMPLLFFPAKGELLPEPLGVVLIFSSWNFPIVLALDPIIGAISAGNVVLIKPSEQAPACSSFLANTLPRYLDSNAVKVVEGGGDVCEKLLLHKFDKIFFTGSPRVASIVMTSAARNLTPVTLELGGKCPAIFDHLSNPSDFKMAVKRIVGAKWGICSGQACIGIDYVLVEEKYSSELIELLKKFVRRFYGDNMVESKVLSRIVNKQHFQRLCNLLKDPLVAASIVHGGSVDEANLFIEPTILLDPPLDAEIMTEEIFGPFLPVITVNKIQESIEFINSKPKPLAIYAFTKDETFKRKIVSETSSGSVIFNDTLVQFLCDTLPFGGVGQSGIGRYHGKFSFDTFSHEKAVMHRYLCLEIEPRYPPWNKFKLEFIRLAYRFNYFGLALHMLGLRKQN</sequence>
<dbReference type="GO" id="GO:0005737">
    <property type="term" value="C:cytoplasm"/>
    <property type="evidence" value="ECO:0007669"/>
    <property type="project" value="TreeGrafter"/>
</dbReference>
<dbReference type="InterPro" id="IPR015590">
    <property type="entry name" value="Aldehyde_DH_dom"/>
</dbReference>
<dbReference type="Gene3D" id="3.40.605.10">
    <property type="entry name" value="Aldehyde Dehydrogenase, Chain A, domain 1"/>
    <property type="match status" value="1"/>
</dbReference>
<keyword evidence="2 5" id="KW-0560">Oxidoreductase</keyword>
<dbReference type="PANTHER" id="PTHR43570:SF17">
    <property type="entry name" value="ALDEHYDE DEHYDROGENASE FAMILY 3 MEMBER F1"/>
    <property type="match status" value="1"/>
</dbReference>
<name>A0A9D4XFY1_PEA</name>
<dbReference type="SUPFAM" id="SSF53720">
    <property type="entry name" value="ALDH-like"/>
    <property type="match status" value="1"/>
</dbReference>
<accession>A0A9D4XFY1</accession>
<dbReference type="Gene3D" id="3.40.309.10">
    <property type="entry name" value="Aldehyde Dehydrogenase, Chain A, domain 2"/>
    <property type="match status" value="1"/>
</dbReference>
<evidence type="ECO:0000256" key="4">
    <source>
        <dbReference type="ARBA" id="ARBA00049194"/>
    </source>
</evidence>
<dbReference type="GO" id="GO:0004029">
    <property type="term" value="F:aldehyde dehydrogenase (NAD+) activity"/>
    <property type="evidence" value="ECO:0007669"/>
    <property type="project" value="UniProtKB-EC"/>
</dbReference>